<sequence length="382" mass="41153">MFKSLFESAQNSTFRSPFTSVNCQAATPASSSSSDLALADVATPAVTSLDDVSPRKHSPNHNFAAAAAAPLGDSCEFGSNKYFLLCGLGGIISCGSTHTMVVPLDLVKCRLQVDPAKYKSVFNGFRVSLAEEGVRGLGKGWAPTFIGYSMQGLCKFGLYEVFKVIYGDAIGEENAFLYRTGLYLASSASAEFFADIALAPMEAAKVKIQTTPGFAKTLREALPKMTAQEGIGAFYKGLVPLWMRQIPYTMMKFACFERTLELLYKYVVPKPRADCTKGEQLIVTFAAGYIAGVFCAIVSHPADTVVSKLNQAKGASALDVAKQLGWAGLWGGLVPRIVMIGTLTAAQWFIYDAVKVTLRMPRPPPPEMPESLKKKLGVTGEQ</sequence>
<comment type="function">
    <text evidence="12">Transport of phosphate groups from the cytosol to the mitochondrial matrix.</text>
</comment>
<evidence type="ECO:0000256" key="2">
    <source>
        <dbReference type="ARBA" id="ARBA00006375"/>
    </source>
</evidence>
<evidence type="ECO:0000256" key="3">
    <source>
        <dbReference type="ARBA" id="ARBA00022448"/>
    </source>
</evidence>
<dbReference type="Gene3D" id="1.50.40.10">
    <property type="entry name" value="Mitochondrial carrier domain"/>
    <property type="match status" value="1"/>
</dbReference>
<accession>A0AAU9GET9</accession>
<feature type="repeat" description="Solcar" evidence="13">
    <location>
        <begin position="279"/>
        <end position="357"/>
    </location>
</feature>
<dbReference type="Pfam" id="PF00153">
    <property type="entry name" value="Mito_carr"/>
    <property type="match status" value="3"/>
</dbReference>
<keyword evidence="4 13" id="KW-0812">Transmembrane</keyword>
<evidence type="ECO:0000256" key="13">
    <source>
        <dbReference type="PROSITE-ProRule" id="PRU00282"/>
    </source>
</evidence>
<feature type="region of interest" description="Disordered" evidence="15">
    <location>
        <begin position="362"/>
        <end position="382"/>
    </location>
</feature>
<keyword evidence="9" id="KW-0496">Mitochondrion</keyword>
<dbReference type="PANTHER" id="PTHR45671">
    <property type="entry name" value="SOLUTE CARRIER FAMILY 25 (MITOCHONDRIAL CARRIER PHOSPHATE CARRIER), MEMBER 3, LIKE-RELATED-RELATED"/>
    <property type="match status" value="1"/>
</dbReference>
<reference evidence="16 17" key="1">
    <citation type="submission" date="2024-02" db="EMBL/GenBank/DDBJ databases">
        <title>A chromosome-level genome assembly of Drosophila madeirensis, a fruit fly species endemic to Madeira island.</title>
        <authorList>
            <person name="Tomihara K."/>
            <person name="Llopart A."/>
            <person name="Yamamoto D."/>
        </authorList>
    </citation>
    <scope>NUCLEOTIDE SEQUENCE [LARGE SCALE GENOMIC DNA]</scope>
    <source>
        <strain evidence="16 17">RF1</strain>
    </source>
</reference>
<dbReference type="PROSITE" id="PS50920">
    <property type="entry name" value="SOLCAR"/>
    <property type="match status" value="3"/>
</dbReference>
<dbReference type="GO" id="GO:0005315">
    <property type="term" value="F:phosphate transmembrane transporter activity"/>
    <property type="evidence" value="ECO:0007669"/>
    <property type="project" value="InterPro"/>
</dbReference>
<keyword evidence="7" id="KW-0809">Transit peptide</keyword>
<dbReference type="GO" id="GO:0005743">
    <property type="term" value="C:mitochondrial inner membrane"/>
    <property type="evidence" value="ECO:0007669"/>
    <property type="project" value="UniProtKB-SubCell"/>
</dbReference>
<evidence type="ECO:0000256" key="7">
    <source>
        <dbReference type="ARBA" id="ARBA00022946"/>
    </source>
</evidence>
<dbReference type="PANTHER" id="PTHR45671:SF10">
    <property type="entry name" value="SOLUTE CARRIER FAMILY 25 MEMBER 3"/>
    <property type="match status" value="1"/>
</dbReference>
<dbReference type="InterPro" id="IPR044677">
    <property type="entry name" value="SLC25A3/Pic2/Mir1-like"/>
</dbReference>
<evidence type="ECO:0000256" key="10">
    <source>
        <dbReference type="ARBA" id="ARBA00023136"/>
    </source>
</evidence>
<keyword evidence="10 13" id="KW-0472">Membrane</keyword>
<evidence type="ECO:0000313" key="16">
    <source>
        <dbReference type="EMBL" id="BFG06306.1"/>
    </source>
</evidence>
<keyword evidence="17" id="KW-1185">Reference proteome</keyword>
<keyword evidence="6" id="KW-0999">Mitochondrion inner membrane</keyword>
<evidence type="ECO:0000313" key="17">
    <source>
        <dbReference type="Proteomes" id="UP001500889"/>
    </source>
</evidence>
<evidence type="ECO:0000256" key="6">
    <source>
        <dbReference type="ARBA" id="ARBA00022792"/>
    </source>
</evidence>
<evidence type="ECO:0000256" key="15">
    <source>
        <dbReference type="SAM" id="MobiDB-lite"/>
    </source>
</evidence>
<comment type="subcellular location">
    <subcellularLocation>
        <location evidence="1">Mitochondrion inner membrane</location>
        <topology evidence="1">Multi-pass membrane protein</topology>
    </subcellularLocation>
</comment>
<evidence type="ECO:0000256" key="5">
    <source>
        <dbReference type="ARBA" id="ARBA00022737"/>
    </source>
</evidence>
<evidence type="ECO:0000256" key="9">
    <source>
        <dbReference type="ARBA" id="ARBA00023128"/>
    </source>
</evidence>
<dbReference type="InterPro" id="IPR018108">
    <property type="entry name" value="MCP_transmembrane"/>
</dbReference>
<organism evidence="16 17">
    <name type="scientific">Drosophila madeirensis</name>
    <name type="common">Fruit fly</name>
    <dbReference type="NCBI Taxonomy" id="30013"/>
    <lineage>
        <taxon>Eukaryota</taxon>
        <taxon>Metazoa</taxon>
        <taxon>Ecdysozoa</taxon>
        <taxon>Arthropoda</taxon>
        <taxon>Hexapoda</taxon>
        <taxon>Insecta</taxon>
        <taxon>Pterygota</taxon>
        <taxon>Neoptera</taxon>
        <taxon>Endopterygota</taxon>
        <taxon>Diptera</taxon>
        <taxon>Brachycera</taxon>
        <taxon>Muscomorpha</taxon>
        <taxon>Ephydroidea</taxon>
        <taxon>Drosophilidae</taxon>
        <taxon>Drosophila</taxon>
        <taxon>Sophophora</taxon>
    </lineage>
</organism>
<keyword evidence="5" id="KW-0677">Repeat</keyword>
<evidence type="ECO:0000256" key="12">
    <source>
        <dbReference type="ARBA" id="ARBA00054508"/>
    </source>
</evidence>
<evidence type="ECO:0000256" key="1">
    <source>
        <dbReference type="ARBA" id="ARBA00004448"/>
    </source>
</evidence>
<feature type="repeat" description="Solcar" evidence="13">
    <location>
        <begin position="81"/>
        <end position="165"/>
    </location>
</feature>
<feature type="repeat" description="Solcar" evidence="13">
    <location>
        <begin position="178"/>
        <end position="262"/>
    </location>
</feature>
<comment type="similarity">
    <text evidence="2 14">Belongs to the mitochondrial carrier (TC 2.A.29) family.</text>
</comment>
<keyword evidence="3 14" id="KW-0813">Transport</keyword>
<dbReference type="FunFam" id="1.50.40.10:FF:000005">
    <property type="entry name" value="Mitochondrial phosphate carrier protein 2"/>
    <property type="match status" value="1"/>
</dbReference>
<evidence type="ECO:0000256" key="11">
    <source>
        <dbReference type="ARBA" id="ARBA00024240"/>
    </source>
</evidence>
<dbReference type="SUPFAM" id="SSF103506">
    <property type="entry name" value="Mitochondrial carrier"/>
    <property type="match status" value="1"/>
</dbReference>
<dbReference type="AlphaFoldDB" id="A0AAU9GET9"/>
<dbReference type="EMBL" id="AP029267">
    <property type="protein sequence ID" value="BFG06306.1"/>
    <property type="molecule type" value="Genomic_DNA"/>
</dbReference>
<name>A0AAU9GET9_DROMD</name>
<dbReference type="Proteomes" id="UP001500889">
    <property type="component" value="Chromosome E"/>
</dbReference>
<dbReference type="GO" id="GO:1990547">
    <property type="term" value="P:mitochondrial phosphate ion transmembrane transport"/>
    <property type="evidence" value="ECO:0007669"/>
    <property type="project" value="InterPro"/>
</dbReference>
<protein>
    <recommendedName>
        <fullName evidence="11">Phosphate carrier protein, mitochondrial</fullName>
    </recommendedName>
</protein>
<dbReference type="InterPro" id="IPR023395">
    <property type="entry name" value="MCP_dom_sf"/>
</dbReference>
<evidence type="ECO:0000256" key="8">
    <source>
        <dbReference type="ARBA" id="ARBA00022989"/>
    </source>
</evidence>
<proteinExistence type="inferred from homology"/>
<gene>
    <name evidence="16" type="ORF">DMAD_04839</name>
</gene>
<keyword evidence="8" id="KW-1133">Transmembrane helix</keyword>
<evidence type="ECO:0000256" key="14">
    <source>
        <dbReference type="RuleBase" id="RU000488"/>
    </source>
</evidence>
<evidence type="ECO:0000256" key="4">
    <source>
        <dbReference type="ARBA" id="ARBA00022692"/>
    </source>
</evidence>